<name>A0A396HAB2_MEDTR</name>
<organism evidence="1 2">
    <name type="scientific">Medicago truncatula</name>
    <name type="common">Barrel medic</name>
    <name type="synonym">Medicago tribuloides</name>
    <dbReference type="NCBI Taxonomy" id="3880"/>
    <lineage>
        <taxon>Eukaryota</taxon>
        <taxon>Viridiplantae</taxon>
        <taxon>Streptophyta</taxon>
        <taxon>Embryophyta</taxon>
        <taxon>Tracheophyta</taxon>
        <taxon>Spermatophyta</taxon>
        <taxon>Magnoliopsida</taxon>
        <taxon>eudicotyledons</taxon>
        <taxon>Gunneridae</taxon>
        <taxon>Pentapetalae</taxon>
        <taxon>rosids</taxon>
        <taxon>fabids</taxon>
        <taxon>Fabales</taxon>
        <taxon>Fabaceae</taxon>
        <taxon>Papilionoideae</taxon>
        <taxon>50 kb inversion clade</taxon>
        <taxon>NPAAA clade</taxon>
        <taxon>Hologalegina</taxon>
        <taxon>IRL clade</taxon>
        <taxon>Trifolieae</taxon>
        <taxon>Medicago</taxon>
    </lineage>
</organism>
<comment type="caution">
    <text evidence="1">The sequence shown here is derived from an EMBL/GenBank/DDBJ whole genome shotgun (WGS) entry which is preliminary data.</text>
</comment>
<accession>A0A396HAB2</accession>
<evidence type="ECO:0000313" key="2">
    <source>
        <dbReference type="Proteomes" id="UP000265566"/>
    </source>
</evidence>
<dbReference type="Proteomes" id="UP000265566">
    <property type="component" value="Chromosome 7"/>
</dbReference>
<evidence type="ECO:0000313" key="1">
    <source>
        <dbReference type="EMBL" id="RHN49471.1"/>
    </source>
</evidence>
<gene>
    <name evidence="1" type="ORF">MtrunA17_Chr7g0274891</name>
</gene>
<dbReference type="EMBL" id="PSQE01000007">
    <property type="protein sequence ID" value="RHN49471.1"/>
    <property type="molecule type" value="Genomic_DNA"/>
</dbReference>
<protein>
    <submittedName>
        <fullName evidence="1">Uncharacterized protein</fullName>
    </submittedName>
</protein>
<dbReference type="Gramene" id="rna44308">
    <property type="protein sequence ID" value="RHN49471.1"/>
    <property type="gene ID" value="gene44308"/>
</dbReference>
<proteinExistence type="predicted"/>
<reference evidence="2" key="1">
    <citation type="journal article" date="2018" name="Nat. Plants">
        <title>Whole-genome landscape of Medicago truncatula symbiotic genes.</title>
        <authorList>
            <person name="Pecrix Y."/>
            <person name="Staton S.E."/>
            <person name="Sallet E."/>
            <person name="Lelandais-Briere C."/>
            <person name="Moreau S."/>
            <person name="Carrere S."/>
            <person name="Blein T."/>
            <person name="Jardinaud M.F."/>
            <person name="Latrasse D."/>
            <person name="Zouine M."/>
            <person name="Zahm M."/>
            <person name="Kreplak J."/>
            <person name="Mayjonade B."/>
            <person name="Satge C."/>
            <person name="Perez M."/>
            <person name="Cauet S."/>
            <person name="Marande W."/>
            <person name="Chantry-Darmon C."/>
            <person name="Lopez-Roques C."/>
            <person name="Bouchez O."/>
            <person name="Berard A."/>
            <person name="Debelle F."/>
            <person name="Munos S."/>
            <person name="Bendahmane A."/>
            <person name="Berges H."/>
            <person name="Niebel A."/>
            <person name="Buitink J."/>
            <person name="Frugier F."/>
            <person name="Benhamed M."/>
            <person name="Crespi M."/>
            <person name="Gouzy J."/>
            <person name="Gamas P."/>
        </authorList>
    </citation>
    <scope>NUCLEOTIDE SEQUENCE [LARGE SCALE GENOMIC DNA]</scope>
    <source>
        <strain evidence="2">cv. Jemalong A17</strain>
    </source>
</reference>
<sequence>MYVNLITSGSQPYHSLLMCHINIFGAYYFITEFCPRKWIYKPAIEELHQFLEFQLPRQCATMYGDLPLVF</sequence>
<dbReference type="AlphaFoldDB" id="A0A396HAB2"/>